<protein>
    <submittedName>
        <fullName evidence="1">Uncharacterized protein</fullName>
    </submittedName>
</protein>
<evidence type="ECO:0000313" key="2">
    <source>
        <dbReference type="Proteomes" id="UP000236291"/>
    </source>
</evidence>
<dbReference type="PANTHER" id="PTHR33116">
    <property type="entry name" value="REVERSE TRANSCRIPTASE ZINC-BINDING DOMAIN-CONTAINING PROTEIN-RELATED-RELATED"/>
    <property type="match status" value="1"/>
</dbReference>
<proteinExistence type="predicted"/>
<gene>
    <name evidence="1" type="ORF">L195_g018903</name>
</gene>
<reference evidence="1 2" key="1">
    <citation type="journal article" date="2014" name="Am. J. Bot.">
        <title>Genome assembly and annotation for red clover (Trifolium pratense; Fabaceae).</title>
        <authorList>
            <person name="Istvanek J."/>
            <person name="Jaros M."/>
            <person name="Krenek A."/>
            <person name="Repkova J."/>
        </authorList>
    </citation>
    <scope>NUCLEOTIDE SEQUENCE [LARGE SCALE GENOMIC DNA]</scope>
    <source>
        <strain evidence="2">cv. Tatra</strain>
        <tissue evidence="1">Young leaves</tissue>
    </source>
</reference>
<sequence>MQHPTTFRFCKAWTSHEDCERVMMEERNKQVVGNPMAYLQTKLKRLKVALRAWNKEVFGNIDANVKLAVNEASFRSLISDVPIFVGKPKAIQFQAMAGRIKVKLATWKGSLLLIMGRVQLVRSVIHGMLVSSFHVYRWSKNMLKKLDAWICNFVWIGDINIKKFCTVAWKTVCTPYEVGGLDLRPPSKINESLMLLLCWKML</sequence>
<dbReference type="PANTHER" id="PTHR33116:SF80">
    <property type="entry name" value="REVERSE TRANSCRIPTASE ZINC-BINDING DOMAIN-CONTAINING PROTEIN"/>
    <property type="match status" value="1"/>
</dbReference>
<name>A0A2K3MYA0_TRIPR</name>
<comment type="caution">
    <text evidence="1">The sequence shown here is derived from an EMBL/GenBank/DDBJ whole genome shotgun (WGS) entry which is preliminary data.</text>
</comment>
<dbReference type="Proteomes" id="UP000236291">
    <property type="component" value="Unassembled WGS sequence"/>
</dbReference>
<accession>A0A2K3MYA0</accession>
<evidence type="ECO:0000313" key="1">
    <source>
        <dbReference type="EMBL" id="PNX95709.1"/>
    </source>
</evidence>
<dbReference type="EMBL" id="ASHM01013745">
    <property type="protein sequence ID" value="PNX95709.1"/>
    <property type="molecule type" value="Genomic_DNA"/>
</dbReference>
<reference evidence="1 2" key="2">
    <citation type="journal article" date="2017" name="Front. Plant Sci.">
        <title>Gene Classification and Mining of Molecular Markers Useful in Red Clover (Trifolium pratense) Breeding.</title>
        <authorList>
            <person name="Istvanek J."/>
            <person name="Dluhosova J."/>
            <person name="Dluhos P."/>
            <person name="Patkova L."/>
            <person name="Nedelnik J."/>
            <person name="Repkova J."/>
        </authorList>
    </citation>
    <scope>NUCLEOTIDE SEQUENCE [LARGE SCALE GENOMIC DNA]</scope>
    <source>
        <strain evidence="2">cv. Tatra</strain>
        <tissue evidence="1">Young leaves</tissue>
    </source>
</reference>
<dbReference type="STRING" id="57577.A0A2K3MYA0"/>
<organism evidence="1 2">
    <name type="scientific">Trifolium pratense</name>
    <name type="common">Red clover</name>
    <dbReference type="NCBI Taxonomy" id="57577"/>
    <lineage>
        <taxon>Eukaryota</taxon>
        <taxon>Viridiplantae</taxon>
        <taxon>Streptophyta</taxon>
        <taxon>Embryophyta</taxon>
        <taxon>Tracheophyta</taxon>
        <taxon>Spermatophyta</taxon>
        <taxon>Magnoliopsida</taxon>
        <taxon>eudicotyledons</taxon>
        <taxon>Gunneridae</taxon>
        <taxon>Pentapetalae</taxon>
        <taxon>rosids</taxon>
        <taxon>fabids</taxon>
        <taxon>Fabales</taxon>
        <taxon>Fabaceae</taxon>
        <taxon>Papilionoideae</taxon>
        <taxon>50 kb inversion clade</taxon>
        <taxon>NPAAA clade</taxon>
        <taxon>Hologalegina</taxon>
        <taxon>IRL clade</taxon>
        <taxon>Trifolieae</taxon>
        <taxon>Trifolium</taxon>
    </lineage>
</organism>
<dbReference type="AlphaFoldDB" id="A0A2K3MYA0"/>